<evidence type="ECO:0000313" key="2">
    <source>
        <dbReference type="Proteomes" id="UP001165960"/>
    </source>
</evidence>
<sequence>MLIFKQPRIGGAVPPHQDSTFLYTSPTSATGLWIPLEDCTETNGCLYFYPKSHKFAPISRRFKRIRNSAGVTEATEIVGEEYPAELVDPKHYIPVVIPAGTLVLIHGSALHKSGPNTSDKSRLAYTFHMIEGEAEYSKDNWLQPGSSPFVRLY</sequence>
<comment type="caution">
    <text evidence="1">The sequence shown here is derived from an EMBL/GenBank/DDBJ whole genome shotgun (WGS) entry which is preliminary data.</text>
</comment>
<dbReference type="EMBL" id="QTSX02000826">
    <property type="protein sequence ID" value="KAJ9084605.1"/>
    <property type="molecule type" value="Genomic_DNA"/>
</dbReference>
<proteinExistence type="predicted"/>
<gene>
    <name evidence="1" type="ORF">DSO57_1022811</name>
</gene>
<name>A0ACC2UCQ7_9FUNG</name>
<keyword evidence="2" id="KW-1185">Reference proteome</keyword>
<organism evidence="1 2">
    <name type="scientific">Entomophthora muscae</name>
    <dbReference type="NCBI Taxonomy" id="34485"/>
    <lineage>
        <taxon>Eukaryota</taxon>
        <taxon>Fungi</taxon>
        <taxon>Fungi incertae sedis</taxon>
        <taxon>Zoopagomycota</taxon>
        <taxon>Entomophthoromycotina</taxon>
        <taxon>Entomophthoromycetes</taxon>
        <taxon>Entomophthorales</taxon>
        <taxon>Entomophthoraceae</taxon>
        <taxon>Entomophthora</taxon>
    </lineage>
</organism>
<protein>
    <submittedName>
        <fullName evidence="1">Uncharacterized protein</fullName>
    </submittedName>
</protein>
<reference evidence="1" key="1">
    <citation type="submission" date="2022-04" db="EMBL/GenBank/DDBJ databases">
        <title>Genome of the entomopathogenic fungus Entomophthora muscae.</title>
        <authorList>
            <person name="Elya C."/>
            <person name="Lovett B.R."/>
            <person name="Lee E."/>
            <person name="Macias A.M."/>
            <person name="Hajek A.E."/>
            <person name="De Bivort B.L."/>
            <person name="Kasson M.T."/>
            <person name="De Fine Licht H.H."/>
            <person name="Stajich J.E."/>
        </authorList>
    </citation>
    <scope>NUCLEOTIDE SEQUENCE</scope>
    <source>
        <strain evidence="1">Berkeley</strain>
    </source>
</reference>
<accession>A0ACC2UCQ7</accession>
<evidence type="ECO:0000313" key="1">
    <source>
        <dbReference type="EMBL" id="KAJ9084605.1"/>
    </source>
</evidence>
<dbReference type="Proteomes" id="UP001165960">
    <property type="component" value="Unassembled WGS sequence"/>
</dbReference>